<feature type="transmembrane region" description="Helical" evidence="7">
    <location>
        <begin position="262"/>
        <end position="284"/>
    </location>
</feature>
<dbReference type="CDD" id="cd03228">
    <property type="entry name" value="ABCC_MRP_Like"/>
    <property type="match status" value="1"/>
</dbReference>
<dbReference type="EMBL" id="CP012381">
    <property type="protein sequence ID" value="ALI52993.1"/>
    <property type="molecule type" value="Genomic_DNA"/>
</dbReference>
<dbReference type="AlphaFoldDB" id="A0AAC9EZG1"/>
<protein>
    <submittedName>
        <fullName evidence="10">ABC transporter</fullName>
    </submittedName>
</protein>
<dbReference type="SUPFAM" id="SSF52540">
    <property type="entry name" value="P-loop containing nucleoside triphosphate hydrolases"/>
    <property type="match status" value="1"/>
</dbReference>
<dbReference type="GO" id="GO:0005524">
    <property type="term" value="F:ATP binding"/>
    <property type="evidence" value="ECO:0007669"/>
    <property type="project" value="UniProtKB-KW"/>
</dbReference>
<dbReference type="Pfam" id="PF00664">
    <property type="entry name" value="ABC_membrane"/>
    <property type="match status" value="1"/>
</dbReference>
<evidence type="ECO:0000259" key="8">
    <source>
        <dbReference type="PROSITE" id="PS50893"/>
    </source>
</evidence>
<evidence type="ECO:0000256" key="3">
    <source>
        <dbReference type="ARBA" id="ARBA00022741"/>
    </source>
</evidence>
<dbReference type="GO" id="GO:0140359">
    <property type="term" value="F:ABC-type transporter activity"/>
    <property type="evidence" value="ECO:0007669"/>
    <property type="project" value="InterPro"/>
</dbReference>
<keyword evidence="2 7" id="KW-0812">Transmembrane</keyword>
<accession>A0AAC9EZG1</accession>
<evidence type="ECO:0000256" key="1">
    <source>
        <dbReference type="ARBA" id="ARBA00004651"/>
    </source>
</evidence>
<dbReference type="Proteomes" id="UP000063930">
    <property type="component" value="Chromosome"/>
</dbReference>
<evidence type="ECO:0000313" key="11">
    <source>
        <dbReference type="Proteomes" id="UP000063930"/>
    </source>
</evidence>
<keyword evidence="4" id="KW-0067">ATP-binding</keyword>
<dbReference type="PROSITE" id="PS00675">
    <property type="entry name" value="SIGMA54_INTERACT_1"/>
    <property type="match status" value="1"/>
</dbReference>
<dbReference type="PROSITE" id="PS50893">
    <property type="entry name" value="ABC_TRANSPORTER_2"/>
    <property type="match status" value="1"/>
</dbReference>
<feature type="transmembrane region" description="Helical" evidence="7">
    <location>
        <begin position="49"/>
        <end position="67"/>
    </location>
</feature>
<dbReference type="InterPro" id="IPR011527">
    <property type="entry name" value="ABC1_TM_dom"/>
</dbReference>
<keyword evidence="5 7" id="KW-1133">Transmembrane helix</keyword>
<name>A0AAC9EZG1_LACHE</name>
<dbReference type="PROSITE" id="PS50929">
    <property type="entry name" value="ABC_TM1F"/>
    <property type="match status" value="1"/>
</dbReference>
<dbReference type="Gene3D" id="1.20.1560.10">
    <property type="entry name" value="ABC transporter type 1, transmembrane domain"/>
    <property type="match status" value="1"/>
</dbReference>
<keyword evidence="3" id="KW-0547">Nucleotide-binding</keyword>
<dbReference type="RefSeq" id="WP_054607495.1">
    <property type="nucleotide sequence ID" value="NZ_CP012381.1"/>
</dbReference>
<dbReference type="SMART" id="SM00382">
    <property type="entry name" value="AAA"/>
    <property type="match status" value="1"/>
</dbReference>
<feature type="domain" description="ABC transporter" evidence="8">
    <location>
        <begin position="321"/>
        <end position="522"/>
    </location>
</feature>
<dbReference type="SUPFAM" id="SSF90123">
    <property type="entry name" value="ABC transporter transmembrane region"/>
    <property type="match status" value="1"/>
</dbReference>
<comment type="subcellular location">
    <subcellularLocation>
        <location evidence="1">Cell membrane</location>
        <topology evidence="1">Multi-pass membrane protein</topology>
    </subcellularLocation>
</comment>
<feature type="domain" description="ABC transmembrane type-1" evidence="9">
    <location>
        <begin position="41"/>
        <end position="292"/>
    </location>
</feature>
<feature type="transmembrane region" description="Helical" evidence="7">
    <location>
        <begin position="233"/>
        <end position="256"/>
    </location>
</feature>
<dbReference type="InterPro" id="IPR027417">
    <property type="entry name" value="P-loop_NTPase"/>
</dbReference>
<sequence length="525" mass="58765">MTIKELYRVNPLRFILATISYVLIPLSAIGQSYLLMYEVTALSNRNLKLWLWLTAGELLILLVTNLTQSSSNYLATKQIQNYNHQVRANTIKHYYFDGQDHTVAAMQNRLTTDLKNTNENYLLNFFRSVQMACYILFAVIVLLLIHWSLLLVTLVLVGISIYLPQLIAKPIQAAFSKISDSNKKYLDVAEKWLNGLNTLQRYMAGGHLFKVMDEAAQEVQESKVQQTRINQRLAVMNGLVSSLLMLALFAFTAVLIANKLVVFGTITTVGNLQFYMATGLQYLGNYRGQIKSTKPLNAKIAEDSNAIEQQKENELGTAVAFSGKNLSVAFPNGEKIAFPDFSVKAGEKILLTGDSGTGKSTLFKLILGELKPATGTITYFDKDNNKINPNLAKIGYIAQTPRLFPVTIADNVTMFDSKLNQKVDQVLSEVDLTDDVKKFKNGDQQKVDLDHLNVSGGQRQKIVLARAKIHDSDIILIDEGTSAIDQKATIEILKKLMQSKATIVFIAHNFSEEMHQMFNREIHLG</sequence>
<evidence type="ECO:0000256" key="4">
    <source>
        <dbReference type="ARBA" id="ARBA00022840"/>
    </source>
</evidence>
<dbReference type="InterPro" id="IPR003439">
    <property type="entry name" value="ABC_transporter-like_ATP-bd"/>
</dbReference>
<evidence type="ECO:0000256" key="5">
    <source>
        <dbReference type="ARBA" id="ARBA00022989"/>
    </source>
</evidence>
<organism evidence="10 11">
    <name type="scientific">Lactobacillus helveticus</name>
    <name type="common">Lactobacillus suntoryeus</name>
    <dbReference type="NCBI Taxonomy" id="1587"/>
    <lineage>
        <taxon>Bacteria</taxon>
        <taxon>Bacillati</taxon>
        <taxon>Bacillota</taxon>
        <taxon>Bacilli</taxon>
        <taxon>Lactobacillales</taxon>
        <taxon>Lactobacillaceae</taxon>
        <taxon>Lactobacillus</taxon>
    </lineage>
</organism>
<dbReference type="Pfam" id="PF00005">
    <property type="entry name" value="ABC_tran"/>
    <property type="match status" value="1"/>
</dbReference>
<proteinExistence type="predicted"/>
<gene>
    <name evidence="10" type="ORF">ALV80_07965</name>
</gene>
<dbReference type="InterPro" id="IPR003593">
    <property type="entry name" value="AAA+_ATPase"/>
</dbReference>
<dbReference type="InterPro" id="IPR036640">
    <property type="entry name" value="ABC1_TM_sf"/>
</dbReference>
<dbReference type="GO" id="GO:0034040">
    <property type="term" value="F:ATPase-coupled lipid transmembrane transporter activity"/>
    <property type="evidence" value="ECO:0007669"/>
    <property type="project" value="TreeGrafter"/>
</dbReference>
<reference evidence="10 11" key="1">
    <citation type="submission" date="2015-08" db="EMBL/GenBank/DDBJ databases">
        <title>Complete genome sequence of Lactobacillus helveticus CAUH18, a probiotic strain originated from koumiss.</title>
        <authorList>
            <person name="Yang Y."/>
            <person name="Hao Y."/>
        </authorList>
    </citation>
    <scope>NUCLEOTIDE SEQUENCE [LARGE SCALE GENOMIC DNA]</scope>
    <source>
        <strain evidence="10 11">CAUH18</strain>
    </source>
</reference>
<dbReference type="InterPro" id="IPR039421">
    <property type="entry name" value="Type_1_exporter"/>
</dbReference>
<evidence type="ECO:0000256" key="7">
    <source>
        <dbReference type="SAM" id="Phobius"/>
    </source>
</evidence>
<feature type="transmembrane region" description="Helical" evidence="7">
    <location>
        <begin position="12"/>
        <end position="37"/>
    </location>
</feature>
<dbReference type="GeneID" id="72687442"/>
<dbReference type="PANTHER" id="PTHR24221:SF654">
    <property type="entry name" value="ATP-BINDING CASSETTE SUB-FAMILY B MEMBER 6"/>
    <property type="match status" value="1"/>
</dbReference>
<evidence type="ECO:0000259" key="9">
    <source>
        <dbReference type="PROSITE" id="PS50929"/>
    </source>
</evidence>
<dbReference type="GO" id="GO:0005886">
    <property type="term" value="C:plasma membrane"/>
    <property type="evidence" value="ECO:0007669"/>
    <property type="project" value="UniProtKB-SubCell"/>
</dbReference>
<keyword evidence="6 7" id="KW-0472">Membrane</keyword>
<feature type="transmembrane region" description="Helical" evidence="7">
    <location>
        <begin position="134"/>
        <end position="163"/>
    </location>
</feature>
<evidence type="ECO:0000313" key="10">
    <source>
        <dbReference type="EMBL" id="ALI52993.1"/>
    </source>
</evidence>
<evidence type="ECO:0000256" key="6">
    <source>
        <dbReference type="ARBA" id="ARBA00023136"/>
    </source>
</evidence>
<dbReference type="PANTHER" id="PTHR24221">
    <property type="entry name" value="ATP-BINDING CASSETTE SUB-FAMILY B"/>
    <property type="match status" value="1"/>
</dbReference>
<dbReference type="Gene3D" id="3.40.50.300">
    <property type="entry name" value="P-loop containing nucleotide triphosphate hydrolases"/>
    <property type="match status" value="1"/>
</dbReference>
<evidence type="ECO:0000256" key="2">
    <source>
        <dbReference type="ARBA" id="ARBA00022692"/>
    </source>
</evidence>
<dbReference type="InterPro" id="IPR025662">
    <property type="entry name" value="Sigma_54_int_dom_ATP-bd_1"/>
</dbReference>
<dbReference type="GO" id="GO:0016887">
    <property type="term" value="F:ATP hydrolysis activity"/>
    <property type="evidence" value="ECO:0007669"/>
    <property type="project" value="InterPro"/>
</dbReference>